<dbReference type="AlphaFoldDB" id="A0A323UBH0"/>
<dbReference type="Proteomes" id="UP000248134">
    <property type="component" value="Unassembled WGS sequence"/>
</dbReference>
<name>A0A323UBH0_RHOPL</name>
<comment type="caution">
    <text evidence="7">The sequence shown here is derived from an EMBL/GenBank/DDBJ whole genome shotgun (WGS) entry which is preliminary data.</text>
</comment>
<keyword evidence="3 5" id="KW-1133">Transmembrane helix</keyword>
<proteinExistence type="predicted"/>
<evidence type="ECO:0000256" key="4">
    <source>
        <dbReference type="ARBA" id="ARBA00023136"/>
    </source>
</evidence>
<dbReference type="EMBL" id="QKQS01000025">
    <property type="protein sequence ID" value="PZA10144.1"/>
    <property type="molecule type" value="Genomic_DNA"/>
</dbReference>
<accession>A0A323UBH0</accession>
<dbReference type="Pfam" id="PF13515">
    <property type="entry name" value="FUSC_2"/>
    <property type="match status" value="1"/>
</dbReference>
<sequence length="372" mass="40580">MLQHHWTWHRIKALAQEEWRELVTFNPSDRPWQMPFSAALAAGVPMLIGAYFDHLDYGLISSLGGMAFLYLPRTPLHHRMVSMMAAGFGYAACYTLGLIVHLLPWLLVPALTFTAILVTMLCRFYRVGPPGSMFFVMAAAIAAYTPGDLMQVPLKAGLFVLGSLLATLIAMVYSVVVLRIRDPLPVPPLATDDFEHVVLDAVVIGVFVGGALALAQALQLERPYWVPVSCLAVIQGLSVRAVWNRHLHRLLGTVIGLGLAAVLLALPLEKWSIAFAVIALSFIIETAVIRHYGFAVIFITPLTIFLADAATLGQEPVHQIIEARFIDTVIGCVVGLIGGVCLHNAAFRKAAAGLIRRLIPAYLIPAKHDRGD</sequence>
<feature type="transmembrane region" description="Helical" evidence="5">
    <location>
        <begin position="294"/>
        <end position="313"/>
    </location>
</feature>
<feature type="transmembrane region" description="Helical" evidence="5">
    <location>
        <begin position="106"/>
        <end position="125"/>
    </location>
</feature>
<evidence type="ECO:0000259" key="6">
    <source>
        <dbReference type="Pfam" id="PF13515"/>
    </source>
</evidence>
<dbReference type="InterPro" id="IPR049453">
    <property type="entry name" value="Memb_transporter_dom"/>
</dbReference>
<evidence type="ECO:0000313" key="8">
    <source>
        <dbReference type="Proteomes" id="UP000248134"/>
    </source>
</evidence>
<comment type="subcellular location">
    <subcellularLocation>
        <location evidence="1">Membrane</location>
        <topology evidence="1">Multi-pass membrane protein</topology>
    </subcellularLocation>
</comment>
<dbReference type="GO" id="GO:0016020">
    <property type="term" value="C:membrane"/>
    <property type="evidence" value="ECO:0007669"/>
    <property type="project" value="UniProtKB-SubCell"/>
</dbReference>
<gene>
    <name evidence="7" type="ORF">DNX69_20215</name>
</gene>
<feature type="transmembrane region" description="Helical" evidence="5">
    <location>
        <begin position="272"/>
        <end position="289"/>
    </location>
</feature>
<feature type="transmembrane region" description="Helical" evidence="5">
    <location>
        <begin position="224"/>
        <end position="243"/>
    </location>
</feature>
<evidence type="ECO:0000313" key="7">
    <source>
        <dbReference type="EMBL" id="PZA10144.1"/>
    </source>
</evidence>
<dbReference type="RefSeq" id="WP_110787798.1">
    <property type="nucleotide sequence ID" value="NZ_QKQS01000025.1"/>
</dbReference>
<reference evidence="7 8" key="1">
    <citation type="submission" date="2018-06" db="EMBL/GenBank/DDBJ databases">
        <title>Draft Whole-Genome Sequence of the purple photosynthetic bacterium Rhodospeudomonas palustris XCP.</title>
        <authorList>
            <person name="Rayyan A."/>
            <person name="Meyer T.E."/>
            <person name="Kyndt J.A."/>
        </authorList>
    </citation>
    <scope>NUCLEOTIDE SEQUENCE [LARGE SCALE GENOMIC DNA]</scope>
    <source>
        <strain evidence="7 8">XCP</strain>
    </source>
</reference>
<feature type="transmembrane region" description="Helical" evidence="5">
    <location>
        <begin position="325"/>
        <end position="347"/>
    </location>
</feature>
<evidence type="ECO:0000256" key="2">
    <source>
        <dbReference type="ARBA" id="ARBA00022692"/>
    </source>
</evidence>
<dbReference type="OrthoDB" id="581879at2"/>
<feature type="transmembrane region" description="Helical" evidence="5">
    <location>
        <begin position="250"/>
        <end position="266"/>
    </location>
</feature>
<protein>
    <submittedName>
        <fullName evidence="7">FUSC family protein</fullName>
    </submittedName>
</protein>
<evidence type="ECO:0000256" key="1">
    <source>
        <dbReference type="ARBA" id="ARBA00004141"/>
    </source>
</evidence>
<feature type="transmembrane region" description="Helical" evidence="5">
    <location>
        <begin position="197"/>
        <end position="218"/>
    </location>
</feature>
<feature type="transmembrane region" description="Helical" evidence="5">
    <location>
        <begin position="132"/>
        <end position="150"/>
    </location>
</feature>
<feature type="transmembrane region" description="Helical" evidence="5">
    <location>
        <begin position="156"/>
        <end position="176"/>
    </location>
</feature>
<organism evidence="7 8">
    <name type="scientific">Rhodopseudomonas palustris</name>
    <dbReference type="NCBI Taxonomy" id="1076"/>
    <lineage>
        <taxon>Bacteria</taxon>
        <taxon>Pseudomonadati</taxon>
        <taxon>Pseudomonadota</taxon>
        <taxon>Alphaproteobacteria</taxon>
        <taxon>Hyphomicrobiales</taxon>
        <taxon>Nitrobacteraceae</taxon>
        <taxon>Rhodopseudomonas</taxon>
    </lineage>
</organism>
<feature type="domain" description="Integral membrane bound transporter" evidence="6">
    <location>
        <begin position="211"/>
        <end position="337"/>
    </location>
</feature>
<evidence type="ECO:0000256" key="3">
    <source>
        <dbReference type="ARBA" id="ARBA00022989"/>
    </source>
</evidence>
<keyword evidence="2 5" id="KW-0812">Transmembrane</keyword>
<keyword evidence="4 5" id="KW-0472">Membrane</keyword>
<evidence type="ECO:0000256" key="5">
    <source>
        <dbReference type="SAM" id="Phobius"/>
    </source>
</evidence>
<feature type="transmembrane region" description="Helical" evidence="5">
    <location>
        <begin position="54"/>
        <end position="71"/>
    </location>
</feature>